<proteinExistence type="predicted"/>
<evidence type="ECO:0000256" key="1">
    <source>
        <dbReference type="SAM" id="MobiDB-lite"/>
    </source>
</evidence>
<sequence length="159" mass="17763">SLALSDMMHTLSPSSGSQIRSNPSTPTRARSPDPPQEVDLKSCRTKLSEMGLLSGENESASPHEGELANMVLSLSNARQWEPTQLLEQAETVSGLMQERELLLQLFSEERARWKVEKEGWERSVEALISQRSKENPDAFKTEVSRSWIRTGHIANSVCV</sequence>
<evidence type="ECO:0000313" key="2">
    <source>
        <dbReference type="EMBL" id="PBK79244.1"/>
    </source>
</evidence>
<dbReference type="STRING" id="47427.A0A2H3CD50"/>
<name>A0A2H3CD50_ARMGA</name>
<reference evidence="3" key="1">
    <citation type="journal article" date="2017" name="Nat. Ecol. Evol.">
        <title>Genome expansion and lineage-specific genetic innovations in the forest pathogenic fungi Armillaria.</title>
        <authorList>
            <person name="Sipos G."/>
            <person name="Prasanna A.N."/>
            <person name="Walter M.C."/>
            <person name="O'Connor E."/>
            <person name="Balint B."/>
            <person name="Krizsan K."/>
            <person name="Kiss B."/>
            <person name="Hess J."/>
            <person name="Varga T."/>
            <person name="Slot J."/>
            <person name="Riley R."/>
            <person name="Boka B."/>
            <person name="Rigling D."/>
            <person name="Barry K."/>
            <person name="Lee J."/>
            <person name="Mihaltcheva S."/>
            <person name="LaButti K."/>
            <person name="Lipzen A."/>
            <person name="Waldron R."/>
            <person name="Moloney N.M."/>
            <person name="Sperisen C."/>
            <person name="Kredics L."/>
            <person name="Vagvoelgyi C."/>
            <person name="Patrignani A."/>
            <person name="Fitzpatrick D."/>
            <person name="Nagy I."/>
            <person name="Doyle S."/>
            <person name="Anderson J.B."/>
            <person name="Grigoriev I.V."/>
            <person name="Gueldener U."/>
            <person name="Muensterkoetter M."/>
            <person name="Nagy L.G."/>
        </authorList>
    </citation>
    <scope>NUCLEOTIDE SEQUENCE [LARGE SCALE GENOMIC DNA]</scope>
    <source>
        <strain evidence="3">Ar21-2</strain>
    </source>
</reference>
<dbReference type="InParanoid" id="A0A2H3CD50"/>
<feature type="compositionally biased region" description="Polar residues" evidence="1">
    <location>
        <begin position="11"/>
        <end position="28"/>
    </location>
</feature>
<keyword evidence="3" id="KW-1185">Reference proteome</keyword>
<dbReference type="OMA" id="QANTIYQ"/>
<protein>
    <submittedName>
        <fullName evidence="2">Uncharacterized protein</fullName>
    </submittedName>
</protein>
<evidence type="ECO:0000313" key="3">
    <source>
        <dbReference type="Proteomes" id="UP000217790"/>
    </source>
</evidence>
<dbReference type="AlphaFoldDB" id="A0A2H3CD50"/>
<accession>A0A2H3CD50</accession>
<feature type="non-terminal residue" evidence="2">
    <location>
        <position position="1"/>
    </location>
</feature>
<dbReference type="Proteomes" id="UP000217790">
    <property type="component" value="Unassembled WGS sequence"/>
</dbReference>
<dbReference type="OrthoDB" id="2143914at2759"/>
<gene>
    <name evidence="2" type="ORF">ARMGADRAFT_951142</name>
</gene>
<organism evidence="2 3">
    <name type="scientific">Armillaria gallica</name>
    <name type="common">Bulbous honey fungus</name>
    <name type="synonym">Armillaria bulbosa</name>
    <dbReference type="NCBI Taxonomy" id="47427"/>
    <lineage>
        <taxon>Eukaryota</taxon>
        <taxon>Fungi</taxon>
        <taxon>Dikarya</taxon>
        <taxon>Basidiomycota</taxon>
        <taxon>Agaricomycotina</taxon>
        <taxon>Agaricomycetes</taxon>
        <taxon>Agaricomycetidae</taxon>
        <taxon>Agaricales</taxon>
        <taxon>Marasmiineae</taxon>
        <taxon>Physalacriaceae</taxon>
        <taxon>Armillaria</taxon>
    </lineage>
</organism>
<feature type="region of interest" description="Disordered" evidence="1">
    <location>
        <begin position="1"/>
        <end position="66"/>
    </location>
</feature>
<dbReference type="EMBL" id="KZ293796">
    <property type="protein sequence ID" value="PBK79244.1"/>
    <property type="molecule type" value="Genomic_DNA"/>
</dbReference>